<feature type="domain" description="ABC transporter type 1 GsiC-like N-terminal" evidence="5">
    <location>
        <begin position="1"/>
        <end position="75"/>
    </location>
</feature>
<evidence type="ECO:0000256" key="4">
    <source>
        <dbReference type="SAM" id="Phobius"/>
    </source>
</evidence>
<keyword evidence="4" id="KW-0472">Membrane</keyword>
<dbReference type="PANTHER" id="PTHR43163">
    <property type="entry name" value="DIPEPTIDE TRANSPORT SYSTEM PERMEASE PROTEIN DPPB-RELATED"/>
    <property type="match status" value="1"/>
</dbReference>
<dbReference type="InterPro" id="IPR045621">
    <property type="entry name" value="BPD_transp_1_N"/>
</dbReference>
<protein>
    <recommendedName>
        <fullName evidence="5">ABC transporter type 1 GsiC-like N-terminal domain-containing protein</fullName>
    </recommendedName>
</protein>
<keyword evidence="4" id="KW-0812">Transmembrane</keyword>
<comment type="caution">
    <text evidence="6">The sequence shown here is derived from an EMBL/GenBank/DDBJ whole genome shotgun (WGS) entry which is preliminary data.</text>
</comment>
<dbReference type="EMBL" id="BARW01022795">
    <property type="protein sequence ID" value="GAI88942.1"/>
    <property type="molecule type" value="Genomic_DNA"/>
</dbReference>
<accession>X1S7C2</accession>
<evidence type="ECO:0000256" key="2">
    <source>
        <dbReference type="ARBA" id="ARBA00022448"/>
    </source>
</evidence>
<keyword evidence="3" id="KW-1003">Cell membrane</keyword>
<proteinExistence type="predicted"/>
<comment type="subcellular location">
    <subcellularLocation>
        <location evidence="1">Cell membrane</location>
        <topology evidence="1">Multi-pass membrane protein</topology>
    </subcellularLocation>
</comment>
<evidence type="ECO:0000256" key="3">
    <source>
        <dbReference type="ARBA" id="ARBA00022475"/>
    </source>
</evidence>
<feature type="non-terminal residue" evidence="6">
    <location>
        <position position="75"/>
    </location>
</feature>
<evidence type="ECO:0000259" key="5">
    <source>
        <dbReference type="Pfam" id="PF19300"/>
    </source>
</evidence>
<evidence type="ECO:0000256" key="1">
    <source>
        <dbReference type="ARBA" id="ARBA00004651"/>
    </source>
</evidence>
<dbReference type="GO" id="GO:0005886">
    <property type="term" value="C:plasma membrane"/>
    <property type="evidence" value="ECO:0007669"/>
    <property type="project" value="UniProtKB-SubCell"/>
</dbReference>
<dbReference type="PANTHER" id="PTHR43163:SF6">
    <property type="entry name" value="DIPEPTIDE TRANSPORT SYSTEM PERMEASE PROTEIN DPPB-RELATED"/>
    <property type="match status" value="1"/>
</dbReference>
<keyword evidence="4" id="KW-1133">Transmembrane helix</keyword>
<gene>
    <name evidence="6" type="ORF">S12H4_37950</name>
</gene>
<sequence>MQAYIIRRVLLVIPTLLIVSLIVFFVIRLIPGDVIDMMLAQQGASTSWQGDEAMRKELTERLGLDVPMQVQYGRW</sequence>
<dbReference type="AlphaFoldDB" id="X1S7C2"/>
<feature type="transmembrane region" description="Helical" evidence="4">
    <location>
        <begin position="9"/>
        <end position="30"/>
    </location>
</feature>
<organism evidence="6">
    <name type="scientific">marine sediment metagenome</name>
    <dbReference type="NCBI Taxonomy" id="412755"/>
    <lineage>
        <taxon>unclassified sequences</taxon>
        <taxon>metagenomes</taxon>
        <taxon>ecological metagenomes</taxon>
    </lineage>
</organism>
<evidence type="ECO:0000313" key="6">
    <source>
        <dbReference type="EMBL" id="GAI88942.1"/>
    </source>
</evidence>
<dbReference type="Pfam" id="PF19300">
    <property type="entry name" value="BPD_transp_1_N"/>
    <property type="match status" value="1"/>
</dbReference>
<reference evidence="6" key="1">
    <citation type="journal article" date="2014" name="Front. Microbiol.">
        <title>High frequency of phylogenetically diverse reductive dehalogenase-homologous genes in deep subseafloor sedimentary metagenomes.</title>
        <authorList>
            <person name="Kawai M."/>
            <person name="Futagami T."/>
            <person name="Toyoda A."/>
            <person name="Takaki Y."/>
            <person name="Nishi S."/>
            <person name="Hori S."/>
            <person name="Arai W."/>
            <person name="Tsubouchi T."/>
            <person name="Morono Y."/>
            <person name="Uchiyama I."/>
            <person name="Ito T."/>
            <person name="Fujiyama A."/>
            <person name="Inagaki F."/>
            <person name="Takami H."/>
        </authorList>
    </citation>
    <scope>NUCLEOTIDE SEQUENCE</scope>
    <source>
        <strain evidence="6">Expedition CK06-06</strain>
    </source>
</reference>
<name>X1S7C2_9ZZZZ</name>
<keyword evidence="2" id="KW-0813">Transport</keyword>